<dbReference type="SUPFAM" id="SSF48179">
    <property type="entry name" value="6-phosphogluconate dehydrogenase C-terminal domain-like"/>
    <property type="match status" value="1"/>
</dbReference>
<dbReference type="EMBL" id="NVDG01000059">
    <property type="protein sequence ID" value="PFU37809.1"/>
    <property type="molecule type" value="Genomic_DNA"/>
</dbReference>
<evidence type="ECO:0000259" key="5">
    <source>
        <dbReference type="Pfam" id="PF03446"/>
    </source>
</evidence>
<evidence type="ECO:0000259" key="6">
    <source>
        <dbReference type="Pfam" id="PF14833"/>
    </source>
</evidence>
<dbReference type="InterPro" id="IPR051265">
    <property type="entry name" value="HIBADH-related_NP60_sf"/>
</dbReference>
<dbReference type="Gene3D" id="1.10.1040.10">
    <property type="entry name" value="N-(1-d-carboxylethyl)-l-norvaline Dehydrogenase, domain 2"/>
    <property type="match status" value="1"/>
</dbReference>
<dbReference type="InterPro" id="IPR036291">
    <property type="entry name" value="NAD(P)-bd_dom_sf"/>
</dbReference>
<feature type="domain" description="6-phosphogluconate dehydrogenase NADP-binding" evidence="5">
    <location>
        <begin position="5"/>
        <end position="164"/>
    </location>
</feature>
<dbReference type="PANTHER" id="PTHR43580">
    <property type="entry name" value="OXIDOREDUCTASE GLYR1-RELATED"/>
    <property type="match status" value="1"/>
</dbReference>
<organism evidence="7 8">
    <name type="scientific">Bacillus cereus</name>
    <dbReference type="NCBI Taxonomy" id="1396"/>
    <lineage>
        <taxon>Bacteria</taxon>
        <taxon>Bacillati</taxon>
        <taxon>Bacillota</taxon>
        <taxon>Bacilli</taxon>
        <taxon>Bacillales</taxon>
        <taxon>Bacillaceae</taxon>
        <taxon>Bacillus</taxon>
        <taxon>Bacillus cereus group</taxon>
    </lineage>
</organism>
<dbReference type="AlphaFoldDB" id="A0A2B3TUB9"/>
<evidence type="ECO:0000256" key="4">
    <source>
        <dbReference type="PIRSR" id="PIRSR000103-1"/>
    </source>
</evidence>
<name>A0A2B3TUB9_BACCE</name>
<evidence type="ECO:0000313" key="7">
    <source>
        <dbReference type="EMBL" id="PFU37809.1"/>
    </source>
</evidence>
<dbReference type="Proteomes" id="UP000224076">
    <property type="component" value="Unassembled WGS sequence"/>
</dbReference>
<keyword evidence="3" id="KW-0520">NAD</keyword>
<dbReference type="GO" id="GO:0050661">
    <property type="term" value="F:NADP binding"/>
    <property type="evidence" value="ECO:0007669"/>
    <property type="project" value="InterPro"/>
</dbReference>
<dbReference type="InterPro" id="IPR006115">
    <property type="entry name" value="6PGDH_NADP-bd"/>
</dbReference>
<sequence length="299" mass="33648">MLKSKIAVLGTGVIGRGIIKNLQKKGYHLSIYNRTYDKANDLPNDHTQVFKNHIDAIKDADIILSFLSDDKANEEIWLGEKGVVYHIKKDTYCINGSTLSEEFIDNWQNKIYKVGGKPLVMPLTGSKSGADSGTLTLFLGGNKKDIENIEHVYSAISSKTFYIGTNLEAMRFKLVYNALGGLILLAFSEILNLSHAIPMKKHDLLDILLKDNGWATPVANSKGKRMISNNHNTPDSVLYNMIKDCDYALKTSKTFNGYTPLLEQAVKIYNQMNNDKALIKDMSYIDNYYESHNKHTEDL</sequence>
<reference evidence="7 8" key="1">
    <citation type="submission" date="2017-09" db="EMBL/GenBank/DDBJ databases">
        <title>Large-scale bioinformatics analysis of Bacillus genomes uncovers conserved roles of natural products in bacterial physiology.</title>
        <authorList>
            <consortium name="Agbiome Team Llc"/>
            <person name="Bleich R.M."/>
            <person name="Grubbs K.J."/>
            <person name="Santa Maria K.C."/>
            <person name="Allen S.E."/>
            <person name="Farag S."/>
            <person name="Shank E.A."/>
            <person name="Bowers A."/>
        </authorList>
    </citation>
    <scope>NUCLEOTIDE SEQUENCE [LARGE SCALE GENOMIC DNA]</scope>
    <source>
        <strain evidence="7 8">AFS061806</strain>
    </source>
</reference>
<dbReference type="Gene3D" id="3.40.50.720">
    <property type="entry name" value="NAD(P)-binding Rossmann-like Domain"/>
    <property type="match status" value="1"/>
</dbReference>
<dbReference type="GO" id="GO:0016491">
    <property type="term" value="F:oxidoreductase activity"/>
    <property type="evidence" value="ECO:0007669"/>
    <property type="project" value="UniProtKB-KW"/>
</dbReference>
<dbReference type="InterPro" id="IPR008927">
    <property type="entry name" value="6-PGluconate_DH-like_C_sf"/>
</dbReference>
<dbReference type="GO" id="GO:0051287">
    <property type="term" value="F:NAD binding"/>
    <property type="evidence" value="ECO:0007669"/>
    <property type="project" value="InterPro"/>
</dbReference>
<evidence type="ECO:0000313" key="8">
    <source>
        <dbReference type="Proteomes" id="UP000224076"/>
    </source>
</evidence>
<feature type="active site" evidence="4">
    <location>
        <position position="173"/>
    </location>
</feature>
<keyword evidence="2" id="KW-0560">Oxidoreductase</keyword>
<accession>A0A2B3TUB9</accession>
<gene>
    <name evidence="7" type="ORF">COK86_27330</name>
</gene>
<dbReference type="InterPro" id="IPR013328">
    <property type="entry name" value="6PGD_dom2"/>
</dbReference>
<dbReference type="SUPFAM" id="SSF51735">
    <property type="entry name" value="NAD(P)-binding Rossmann-fold domains"/>
    <property type="match status" value="1"/>
</dbReference>
<dbReference type="RefSeq" id="WP_098498145.1">
    <property type="nucleotide sequence ID" value="NZ_NUXC01000006.1"/>
</dbReference>
<dbReference type="PIRSF" id="PIRSF000103">
    <property type="entry name" value="HIBADH"/>
    <property type="match status" value="1"/>
</dbReference>
<evidence type="ECO:0008006" key="9">
    <source>
        <dbReference type="Google" id="ProtNLM"/>
    </source>
</evidence>
<dbReference type="PANTHER" id="PTHR43580:SF2">
    <property type="entry name" value="CYTOKINE-LIKE NUCLEAR FACTOR N-PAC"/>
    <property type="match status" value="1"/>
</dbReference>
<dbReference type="InterPro" id="IPR029154">
    <property type="entry name" value="HIBADH-like_NADP-bd"/>
</dbReference>
<evidence type="ECO:0000256" key="3">
    <source>
        <dbReference type="ARBA" id="ARBA00023027"/>
    </source>
</evidence>
<comment type="similarity">
    <text evidence="1">Belongs to the HIBADH-related family.</text>
</comment>
<dbReference type="Pfam" id="PF14833">
    <property type="entry name" value="NAD_binding_11"/>
    <property type="match status" value="1"/>
</dbReference>
<dbReference type="InterPro" id="IPR015815">
    <property type="entry name" value="HIBADH-related"/>
</dbReference>
<feature type="domain" description="3-hydroxyisobutyrate dehydrogenase-like NAD-binding" evidence="6">
    <location>
        <begin position="172"/>
        <end position="283"/>
    </location>
</feature>
<comment type="caution">
    <text evidence="7">The sequence shown here is derived from an EMBL/GenBank/DDBJ whole genome shotgun (WGS) entry which is preliminary data.</text>
</comment>
<dbReference type="Pfam" id="PF03446">
    <property type="entry name" value="NAD_binding_2"/>
    <property type="match status" value="1"/>
</dbReference>
<proteinExistence type="inferred from homology"/>
<evidence type="ECO:0000256" key="2">
    <source>
        <dbReference type="ARBA" id="ARBA00023002"/>
    </source>
</evidence>
<evidence type="ECO:0000256" key="1">
    <source>
        <dbReference type="ARBA" id="ARBA00009080"/>
    </source>
</evidence>
<protein>
    <recommendedName>
        <fullName evidence="9">NAD(P)-dependent oxidoreductase</fullName>
    </recommendedName>
</protein>